<dbReference type="Gene3D" id="3.90.70.120">
    <property type="match status" value="1"/>
</dbReference>
<dbReference type="Gene3D" id="3.40.50.300">
    <property type="entry name" value="P-loop containing nucleotide triphosphate hydrolases"/>
    <property type="match status" value="2"/>
</dbReference>
<dbReference type="Pfam" id="PF14214">
    <property type="entry name" value="Helitron_like_N"/>
    <property type="match status" value="1"/>
</dbReference>
<dbReference type="PANTHER" id="PTHR47642:SF6">
    <property type="entry name" value="ATP-DEPENDENT DNA HELICASE"/>
    <property type="match status" value="1"/>
</dbReference>
<dbReference type="Proteomes" id="UP000198287">
    <property type="component" value="Unassembled WGS sequence"/>
</dbReference>
<proteinExistence type="predicted"/>
<gene>
    <name evidence="4" type="ORF">Fcan01_25123</name>
</gene>
<feature type="compositionally biased region" description="Acidic residues" evidence="1">
    <location>
        <begin position="541"/>
        <end position="555"/>
    </location>
</feature>
<feature type="domain" description="DUF6570" evidence="3">
    <location>
        <begin position="237"/>
        <end position="360"/>
    </location>
</feature>
<evidence type="ECO:0000259" key="3">
    <source>
        <dbReference type="Pfam" id="PF20209"/>
    </source>
</evidence>
<comment type="caution">
    <text evidence="4">The sequence shown here is derived from an EMBL/GenBank/DDBJ whole genome shotgun (WGS) entry which is preliminary data.</text>
</comment>
<dbReference type="Pfam" id="PF20209">
    <property type="entry name" value="DUF6570"/>
    <property type="match status" value="1"/>
</dbReference>
<evidence type="ECO:0000259" key="2">
    <source>
        <dbReference type="Pfam" id="PF14214"/>
    </source>
</evidence>
<dbReference type="CDD" id="cd18809">
    <property type="entry name" value="SF1_C_RecD"/>
    <property type="match status" value="1"/>
</dbReference>
<dbReference type="OrthoDB" id="416437at2759"/>
<dbReference type="InterPro" id="IPR027417">
    <property type="entry name" value="P-loop_NTPase"/>
</dbReference>
<protein>
    <submittedName>
        <fullName evidence="4">ATP-dependent DNA helicase PIF1</fullName>
    </submittedName>
</protein>
<organism evidence="4 5">
    <name type="scientific">Folsomia candida</name>
    <name type="common">Springtail</name>
    <dbReference type="NCBI Taxonomy" id="158441"/>
    <lineage>
        <taxon>Eukaryota</taxon>
        <taxon>Metazoa</taxon>
        <taxon>Ecdysozoa</taxon>
        <taxon>Arthropoda</taxon>
        <taxon>Hexapoda</taxon>
        <taxon>Collembola</taxon>
        <taxon>Entomobryomorpha</taxon>
        <taxon>Isotomoidea</taxon>
        <taxon>Isotomidae</taxon>
        <taxon>Proisotominae</taxon>
        <taxon>Folsomia</taxon>
    </lineage>
</organism>
<dbReference type="EMBL" id="LNIX01000035">
    <property type="protein sequence ID" value="OXA40116.1"/>
    <property type="molecule type" value="Genomic_DNA"/>
</dbReference>
<keyword evidence="5" id="KW-1185">Reference proteome</keyword>
<dbReference type="PANTHER" id="PTHR47642">
    <property type="entry name" value="ATP-DEPENDENT DNA HELICASE"/>
    <property type="match status" value="1"/>
</dbReference>
<reference evidence="4 5" key="1">
    <citation type="submission" date="2015-12" db="EMBL/GenBank/DDBJ databases">
        <title>The genome of Folsomia candida.</title>
        <authorList>
            <person name="Faddeeva A."/>
            <person name="Derks M.F."/>
            <person name="Anvar Y."/>
            <person name="Smit S."/>
            <person name="Van Straalen N."/>
            <person name="Roelofs D."/>
        </authorList>
    </citation>
    <scope>NUCLEOTIDE SEQUENCE [LARGE SCALE GENOMIC DNA]</scope>
    <source>
        <strain evidence="4 5">VU population</strain>
        <tissue evidence="4">Whole body</tissue>
    </source>
</reference>
<keyword evidence="4" id="KW-0378">Hydrolase</keyword>
<keyword evidence="4" id="KW-0067">ATP-binding</keyword>
<dbReference type="InterPro" id="IPR051055">
    <property type="entry name" value="PIF1_helicase"/>
</dbReference>
<evidence type="ECO:0000313" key="5">
    <source>
        <dbReference type="Proteomes" id="UP000198287"/>
    </source>
</evidence>
<evidence type="ECO:0000256" key="1">
    <source>
        <dbReference type="SAM" id="MobiDB-lite"/>
    </source>
</evidence>
<keyword evidence="4" id="KW-0347">Helicase</keyword>
<dbReference type="SUPFAM" id="SSF52540">
    <property type="entry name" value="P-loop containing nucleoside triphosphate hydrolases"/>
    <property type="match status" value="1"/>
</dbReference>
<feature type="region of interest" description="Disordered" evidence="1">
    <location>
        <begin position="513"/>
        <end position="558"/>
    </location>
</feature>
<feature type="domain" description="Helitron helicase-like" evidence="2">
    <location>
        <begin position="748"/>
        <end position="808"/>
    </location>
</feature>
<accession>A0A226D767</accession>
<dbReference type="GO" id="GO:0004386">
    <property type="term" value="F:helicase activity"/>
    <property type="evidence" value="ECO:0007669"/>
    <property type="project" value="UniProtKB-KW"/>
</dbReference>
<dbReference type="InterPro" id="IPR025476">
    <property type="entry name" value="Helitron_helicase-like"/>
</dbReference>
<feature type="compositionally biased region" description="Polar residues" evidence="1">
    <location>
        <begin position="163"/>
        <end position="176"/>
    </location>
</feature>
<name>A0A226D767_FOLCA</name>
<feature type="region of interest" description="Disordered" evidence="1">
    <location>
        <begin position="158"/>
        <end position="185"/>
    </location>
</feature>
<keyword evidence="4" id="KW-0547">Nucleotide-binding</keyword>
<sequence>MDNPSKELVNFADITYLMIKNTKARCKNTRYNNLTHKNSIWRFVESSLIGTSDPNVRQFLYNFEKCIPLQNAEKYYDTSVNMIRIFMMDLASKSQLNNNHTQPSSSWGLLSTNIYTTNTLDDRRFLSQLWAIGNELDNIEGETLGALLHKTVRIRDKKKEKQITGQNRYQHNSQHFPISPPPQPEDDLIVPSQTSQARNIHITPQLITLFGEIDVQYQLPPQMKVCQRCKNNLQKFKIPSKSKINGMALPLIPKELECLSMAETRLISQVKPHMKVFHTCRGQGQRAMKGLVVHFPQQVKEVVEQLPMTTENSDFIVVNETNDKTDLTKQLRVRPKKVYEALRWLKDNNPLYRNEDVQHDYLTADEVTGDIIVFGGCQVSLGIGDFSNAVQFDGYVNRARSADLPRLDYQIRQFLTRGCQFGILTIGLYSMAMYVEGNFTYYFDSHSRGKAGGATRGEDSGSACVLKIDNDLAPAKISNLANRNCVSTSIPRTDLANLRFLITVFNVVREEQISSHPSTPIPSPTNSPPRKIPKPDIFAPDSDEEVSENEDEDQEGLAFPSAEFGRVLDMDCVIERDDSIEPYLDAVIDGRYELNRLYGSPLNENQEQNLDLLAFPNLFPHGVNGLHAFRKIPITYLDYFQRRIMSSEKRFSRNTDFLFYALSETDKYRARQKIAICCHQKLQGDPNGQLEDNLAARDPHVYMSAIRGTSSFWRSYDDLNSFDSVNALMKAKHGAETPECDPSSIPYDERKQMLNDDPVTAARHFSMRLTKFIALIKANSPSIFGLPLVDYSIRVEFQARGSPHAHCLFWLENAPDWNSPEGIALLERNISCSVSGQYSDLVLRYQKHCHKSTCFKNRDSSCRFAFPRVASSETKILNDDEIARNRGRFFALKREAGEEMIGYYHPVLFPILRCNMDLQPVTNAMAIAYYIAKYMSKAEPLEIRQDVKAAINKIYSSNLPAAQKMFRVAMTIMRHREVGAQKAAFRNCHLFLRYSSRAAVFLPTFMKDKRVRMVDREYLAQEVVPKFRTNIIDRYMARPPFLDPICLYEFASIWALAPASKNEGNDDEDLIEFPEAPPDENYLETTEGGTGKTHCLKTLTLLIRNYSPGDCLIIAAPTGKATFPIRGGTCHRIFGLQVNFRAIHLRLCEIFNTEGVDPFANKNVVVWGDLLQLPPPKATRIFMQPSAFSAEVYLWRQFQFSELTINMRQGTDPLSKICSELRVGNLSEESLRLLQDRLNFDQTEFENAVRIFPENQMCDEYNKKRTIQLRRIQRTFKIRAQDTYADGTKQGRTYPEQSLPTKIDRTGGFPNGIELGVGSRVMLRKNIDVMSGKSNGTTGVVRKIEWTIDKDRQISEGDMPKRVSILFDHESVETWIEPTTVEFFARGQERVTRRTLPLILCWAITTHKTQGSTLNQAVVYLGSKFKTKGLAYVAISRVRTLAGLGIITLDPRKLLTTGKFNPADTDALDELERLRATLEN</sequence>
<dbReference type="InterPro" id="IPR046700">
    <property type="entry name" value="DUF6570"/>
</dbReference>
<evidence type="ECO:0000313" key="4">
    <source>
        <dbReference type="EMBL" id="OXA40116.1"/>
    </source>
</evidence>